<dbReference type="InterPro" id="IPR011342">
    <property type="entry name" value="Shikimate_DH"/>
</dbReference>
<dbReference type="InterPro" id="IPR041121">
    <property type="entry name" value="SDH_C"/>
</dbReference>
<dbReference type="Pfam" id="PF18317">
    <property type="entry name" value="SDH_C"/>
    <property type="match status" value="1"/>
</dbReference>
<feature type="binding site" evidence="8">
    <location>
        <position position="103"/>
    </location>
    <ligand>
        <name>shikimate</name>
        <dbReference type="ChEBI" id="CHEBI:36208"/>
    </ligand>
</feature>
<keyword evidence="5 8" id="KW-0560">Oxidoreductase</keyword>
<dbReference type="PANTHER" id="PTHR21089:SF1">
    <property type="entry name" value="BIFUNCTIONAL 3-DEHYDROQUINATE DEHYDRATASE_SHIKIMATE DEHYDROGENASE, CHLOROPLASTIC"/>
    <property type="match status" value="1"/>
</dbReference>
<evidence type="ECO:0000256" key="6">
    <source>
        <dbReference type="ARBA" id="ARBA00023141"/>
    </source>
</evidence>
<evidence type="ECO:0000256" key="4">
    <source>
        <dbReference type="ARBA" id="ARBA00022857"/>
    </source>
</evidence>
<feature type="binding site" evidence="8">
    <location>
        <position position="222"/>
    </location>
    <ligand>
        <name>NADP(+)</name>
        <dbReference type="ChEBI" id="CHEBI:58349"/>
    </ligand>
</feature>
<dbReference type="Proteomes" id="UP000253908">
    <property type="component" value="Chromosome"/>
</dbReference>
<dbReference type="RefSeq" id="WP_114916811.1">
    <property type="nucleotide sequence ID" value="NZ_CP024848.1"/>
</dbReference>
<dbReference type="InterPro" id="IPR022893">
    <property type="entry name" value="Shikimate_DH_fam"/>
</dbReference>
<dbReference type="HAMAP" id="MF_00222">
    <property type="entry name" value="Shikimate_DH_AroE"/>
    <property type="match status" value="1"/>
</dbReference>
<comment type="similarity">
    <text evidence="8">Belongs to the shikimate dehydrogenase family.</text>
</comment>
<feature type="domain" description="Quinate/shikimate 5-dehydrogenase/glutamyl-tRNA reductase" evidence="9">
    <location>
        <begin position="117"/>
        <end position="196"/>
    </location>
</feature>
<evidence type="ECO:0000259" key="10">
    <source>
        <dbReference type="Pfam" id="PF08501"/>
    </source>
</evidence>
<dbReference type="Gene3D" id="3.40.50.720">
    <property type="entry name" value="NAD(P)-binding Rossmann-like Domain"/>
    <property type="match status" value="1"/>
</dbReference>
<dbReference type="Pfam" id="PF08501">
    <property type="entry name" value="Shikimate_dh_N"/>
    <property type="match status" value="1"/>
</dbReference>
<keyword evidence="4 8" id="KW-0521">NADP</keyword>
<gene>
    <name evidence="8 12" type="primary">aroE</name>
    <name evidence="12" type="ORF">CUC15_11585</name>
</gene>
<dbReference type="CDD" id="cd01065">
    <property type="entry name" value="NAD_bind_Shikimate_DH"/>
    <property type="match status" value="1"/>
</dbReference>
<comment type="subunit">
    <text evidence="8">Homodimer.</text>
</comment>
<keyword evidence="6 8" id="KW-0057">Aromatic amino acid biosynthesis</keyword>
<dbReference type="KEGG" id="ocn:CUC15_11585"/>
<dbReference type="EMBL" id="CP024848">
    <property type="protein sequence ID" value="AXI09523.1"/>
    <property type="molecule type" value="Genomic_DNA"/>
</dbReference>
<dbReference type="Pfam" id="PF01488">
    <property type="entry name" value="Shikimate_DH"/>
    <property type="match status" value="1"/>
</dbReference>
<comment type="pathway">
    <text evidence="1 8">Metabolic intermediate biosynthesis; chorismate biosynthesis; chorismate from D-erythrose 4-phosphate and phosphoenolpyruvate: step 4/7.</text>
</comment>
<feature type="domain" description="SDH C-terminal" evidence="11">
    <location>
        <begin position="245"/>
        <end position="275"/>
    </location>
</feature>
<dbReference type="Gene3D" id="3.40.50.10860">
    <property type="entry name" value="Leucine Dehydrogenase, chain A, domain 1"/>
    <property type="match status" value="1"/>
</dbReference>
<comment type="caution">
    <text evidence="8">Lacks conserved residue(s) required for the propagation of feature annotation.</text>
</comment>
<protein>
    <recommendedName>
        <fullName evidence="2 8">Shikimate dehydrogenase (NADP(+))</fullName>
        <shortName evidence="8">SDH</shortName>
        <ecNumber evidence="2 8">1.1.1.25</ecNumber>
    </recommendedName>
</protein>
<keyword evidence="13" id="KW-1185">Reference proteome</keyword>
<dbReference type="PANTHER" id="PTHR21089">
    <property type="entry name" value="SHIKIMATE DEHYDROGENASE"/>
    <property type="match status" value="1"/>
</dbReference>
<dbReference type="NCBIfam" id="TIGR00507">
    <property type="entry name" value="aroE"/>
    <property type="match status" value="1"/>
</dbReference>
<dbReference type="GO" id="GO:0005829">
    <property type="term" value="C:cytosol"/>
    <property type="evidence" value="ECO:0007669"/>
    <property type="project" value="TreeGrafter"/>
</dbReference>
<feature type="domain" description="Shikimate dehydrogenase substrate binding N-terminal" evidence="10">
    <location>
        <begin position="7"/>
        <end position="90"/>
    </location>
</feature>
<dbReference type="GO" id="GO:0004764">
    <property type="term" value="F:shikimate 3-dehydrogenase (NADP+) activity"/>
    <property type="evidence" value="ECO:0007669"/>
    <property type="project" value="UniProtKB-UniRule"/>
</dbReference>
<feature type="binding site" evidence="8">
    <location>
        <begin position="130"/>
        <end position="134"/>
    </location>
    <ligand>
        <name>NADP(+)</name>
        <dbReference type="ChEBI" id="CHEBI:58349"/>
    </ligand>
</feature>
<feature type="binding site" evidence="8">
    <location>
        <position position="88"/>
    </location>
    <ligand>
        <name>shikimate</name>
        <dbReference type="ChEBI" id="CHEBI:36208"/>
    </ligand>
</feature>
<evidence type="ECO:0000256" key="5">
    <source>
        <dbReference type="ARBA" id="ARBA00023002"/>
    </source>
</evidence>
<dbReference type="GO" id="GO:0050661">
    <property type="term" value="F:NADP binding"/>
    <property type="evidence" value="ECO:0007669"/>
    <property type="project" value="InterPro"/>
</dbReference>
<dbReference type="InterPro" id="IPR036291">
    <property type="entry name" value="NAD(P)-bd_dom_sf"/>
</dbReference>
<feature type="binding site" evidence="8">
    <location>
        <position position="245"/>
    </location>
    <ligand>
        <name>NADP(+)</name>
        <dbReference type="ChEBI" id="CHEBI:58349"/>
    </ligand>
</feature>
<name>A0A345PHP3_9BACI</name>
<organism evidence="12 13">
    <name type="scientific">Oceanobacillus zhaokaii</name>
    <dbReference type="NCBI Taxonomy" id="2052660"/>
    <lineage>
        <taxon>Bacteria</taxon>
        <taxon>Bacillati</taxon>
        <taxon>Bacillota</taxon>
        <taxon>Bacilli</taxon>
        <taxon>Bacillales</taxon>
        <taxon>Bacillaceae</taxon>
        <taxon>Oceanobacillus</taxon>
    </lineage>
</organism>
<dbReference type="InterPro" id="IPR013708">
    <property type="entry name" value="Shikimate_DH-bd_N"/>
</dbReference>
<dbReference type="GO" id="GO:0019632">
    <property type="term" value="P:shikimate metabolic process"/>
    <property type="evidence" value="ECO:0007669"/>
    <property type="project" value="InterPro"/>
</dbReference>
<feature type="active site" description="Proton acceptor" evidence="8">
    <location>
        <position position="67"/>
    </location>
</feature>
<dbReference type="InterPro" id="IPR046346">
    <property type="entry name" value="Aminoacid_DH-like_N_sf"/>
</dbReference>
<evidence type="ECO:0000259" key="9">
    <source>
        <dbReference type="Pfam" id="PF01488"/>
    </source>
</evidence>
<evidence type="ECO:0000256" key="8">
    <source>
        <dbReference type="HAMAP-Rule" id="MF_00222"/>
    </source>
</evidence>
<evidence type="ECO:0000256" key="1">
    <source>
        <dbReference type="ARBA" id="ARBA00004871"/>
    </source>
</evidence>
<dbReference type="OrthoDB" id="9792692at2"/>
<dbReference type="SUPFAM" id="SSF51735">
    <property type="entry name" value="NAD(P)-binding Rossmann-fold domains"/>
    <property type="match status" value="1"/>
</dbReference>
<dbReference type="EC" id="1.1.1.25" evidence="2 8"/>
<dbReference type="SUPFAM" id="SSF53223">
    <property type="entry name" value="Aminoacid dehydrogenase-like, N-terminal domain"/>
    <property type="match status" value="1"/>
</dbReference>
<evidence type="ECO:0000313" key="13">
    <source>
        <dbReference type="Proteomes" id="UP000253908"/>
    </source>
</evidence>
<evidence type="ECO:0000313" key="12">
    <source>
        <dbReference type="EMBL" id="AXI09523.1"/>
    </source>
</evidence>
<evidence type="ECO:0000259" key="11">
    <source>
        <dbReference type="Pfam" id="PF18317"/>
    </source>
</evidence>
<sequence>MGFQFELIGFPIKHSISPWIHEQFFKRSKLQGTYIKNEIDLEADFAERIMNMKAKEIDGFNITVPYKQKIIPFLDELDVIAQKMGAVNTVVNRNGIWKGYNTDGRGYLRSLESKFSNFGHDKSIRILILGAGGAARGIFCAFTEERFMHIDIANRTMASAEDIAMLATDDTTTKILSLEEAEQSINQYDLIIQTTSVGMKPRTDQSIISLEGLNKPVIVSDIVYQPLKTNFLMQAEAACAQIHFGHTMLLYQAQLAFEIWTGQRVSTENMDEELQLILEGR</sequence>
<dbReference type="GO" id="GO:0009423">
    <property type="term" value="P:chorismate biosynthetic process"/>
    <property type="evidence" value="ECO:0007669"/>
    <property type="project" value="UniProtKB-UniRule"/>
</dbReference>
<dbReference type="UniPathway" id="UPA00053">
    <property type="reaction ID" value="UER00087"/>
</dbReference>
<comment type="catalytic activity">
    <reaction evidence="7 8">
        <text>shikimate + NADP(+) = 3-dehydroshikimate + NADPH + H(+)</text>
        <dbReference type="Rhea" id="RHEA:17737"/>
        <dbReference type="ChEBI" id="CHEBI:15378"/>
        <dbReference type="ChEBI" id="CHEBI:16630"/>
        <dbReference type="ChEBI" id="CHEBI:36208"/>
        <dbReference type="ChEBI" id="CHEBI:57783"/>
        <dbReference type="ChEBI" id="CHEBI:58349"/>
        <dbReference type="EC" id="1.1.1.25"/>
    </reaction>
</comment>
<proteinExistence type="inferred from homology"/>
<dbReference type="GO" id="GO:0008652">
    <property type="term" value="P:amino acid biosynthetic process"/>
    <property type="evidence" value="ECO:0007669"/>
    <property type="project" value="UniProtKB-KW"/>
</dbReference>
<feature type="binding site" evidence="8">
    <location>
        <position position="252"/>
    </location>
    <ligand>
        <name>shikimate</name>
        <dbReference type="ChEBI" id="CHEBI:36208"/>
    </ligand>
</feature>
<dbReference type="InterPro" id="IPR006151">
    <property type="entry name" value="Shikm_DH/Glu-tRNA_Rdtase"/>
</dbReference>
<feature type="binding site" evidence="8">
    <location>
        <position position="224"/>
    </location>
    <ligand>
        <name>shikimate</name>
        <dbReference type="ChEBI" id="CHEBI:36208"/>
    </ligand>
</feature>
<evidence type="ECO:0000256" key="3">
    <source>
        <dbReference type="ARBA" id="ARBA00022605"/>
    </source>
</evidence>
<dbReference type="GO" id="GO:0009073">
    <property type="term" value="P:aromatic amino acid family biosynthetic process"/>
    <property type="evidence" value="ECO:0007669"/>
    <property type="project" value="UniProtKB-KW"/>
</dbReference>
<accession>A0A345PHP3</accession>
<evidence type="ECO:0000256" key="2">
    <source>
        <dbReference type="ARBA" id="ARBA00012962"/>
    </source>
</evidence>
<evidence type="ECO:0000256" key="7">
    <source>
        <dbReference type="ARBA" id="ARBA00049442"/>
    </source>
</evidence>
<reference evidence="13" key="1">
    <citation type="submission" date="2017-11" db="EMBL/GenBank/DDBJ databases">
        <authorList>
            <person name="Zhu W."/>
        </authorList>
    </citation>
    <scope>NUCLEOTIDE SEQUENCE [LARGE SCALE GENOMIC DNA]</scope>
    <source>
        <strain evidence="13">160</strain>
    </source>
</reference>
<keyword evidence="3 8" id="KW-0028">Amino-acid biosynthesis</keyword>
<feature type="binding site" evidence="8">
    <location>
        <begin position="15"/>
        <end position="17"/>
    </location>
    <ligand>
        <name>shikimate</name>
        <dbReference type="ChEBI" id="CHEBI:36208"/>
    </ligand>
</feature>
<dbReference type="AlphaFoldDB" id="A0A345PHP3"/>
<feature type="binding site" evidence="8">
    <location>
        <position position="63"/>
    </location>
    <ligand>
        <name>shikimate</name>
        <dbReference type="ChEBI" id="CHEBI:36208"/>
    </ligand>
</feature>
<comment type="function">
    <text evidence="8">Involved in the biosynthesis of the chorismate, which leads to the biosynthesis of aromatic amino acids. Catalyzes the reversible NADPH linked reduction of 3-dehydroshikimate (DHSA) to yield shikimate (SA).</text>
</comment>